<dbReference type="KEGG" id="mng:MNEG_3822"/>
<dbReference type="OrthoDB" id="1612078at2759"/>
<feature type="domain" description="Peptide N-acetyl-beta-D-glucosaminyl asparaginase amidase A N-terminal" evidence="1">
    <location>
        <begin position="99"/>
        <end position="386"/>
    </location>
</feature>
<sequence length="601" mass="62738">MQVSGTLPGGGSGPLSYTQCQVGALAGGLRACVDLTGTRAARGGALAAAEAGARQARAAGGGAAPGGAAAGANCQMSGYYTRVTTTGPVVTPSTCAGQRVARIELVAEFRAPAGNQYDRPLALWANDAVLFHGTTSEPSSSCTSWTIRRDVTHLQSLFDSPQAPTTGAWMELDNWVDVSGLTSPYWARAYLTFYPAAASDTASATAAIATRVVGLGNTAETWGRWFMMQPSYPTASATARAGALLPSAGLNYRAMLELCTDPHGCEFWYTRQSGFTCSDTNTIMSNQYRELQVLIDGAPVALQSVYPTWYTGGYSPATWKTMAGHTAHMGAPHLLDITPWVHHLNDGGDHTISFQIGNEFATFWYISANLLLWSDPTLSSLTQASETVTTPSLSPIALIGSSGTLAAPRVLRAARTFSAVIRQPDGTSVTATLSADVTYNISRHSNTVSSTGGSWNNAQGFGKRFLLTRDGVTPHSIQSDFAWANSGTASTSFSALMSFNQTDAASTFASGLAGATPTNANDAQLAHWQGSLAPSGNCNSCASSSACSVPAMTCGRCRTSRAKVVVTPAAGGSCSPSSRFTWVTACNPAYTFNNTTRPTGC</sequence>
<dbReference type="Proteomes" id="UP000054498">
    <property type="component" value="Unassembled WGS sequence"/>
</dbReference>
<dbReference type="GeneID" id="25736700"/>
<dbReference type="RefSeq" id="XP_013903153.1">
    <property type="nucleotide sequence ID" value="XM_014047699.1"/>
</dbReference>
<evidence type="ECO:0000313" key="3">
    <source>
        <dbReference type="Proteomes" id="UP000054498"/>
    </source>
</evidence>
<keyword evidence="3" id="KW-1185">Reference proteome</keyword>
<dbReference type="AlphaFoldDB" id="A0A0D2LBP6"/>
<name>A0A0D2LBP6_9CHLO</name>
<proteinExistence type="predicted"/>
<accession>A0A0D2LBP6</accession>
<protein>
    <recommendedName>
        <fullName evidence="1">Peptide N-acetyl-beta-D-glucosaminyl asparaginase amidase A N-terminal domain-containing protein</fullName>
    </recommendedName>
</protein>
<dbReference type="InterPro" id="IPR056948">
    <property type="entry name" value="PNGaseA_N"/>
</dbReference>
<evidence type="ECO:0000313" key="2">
    <source>
        <dbReference type="EMBL" id="KIZ04134.1"/>
    </source>
</evidence>
<organism evidence="2 3">
    <name type="scientific">Monoraphidium neglectum</name>
    <dbReference type="NCBI Taxonomy" id="145388"/>
    <lineage>
        <taxon>Eukaryota</taxon>
        <taxon>Viridiplantae</taxon>
        <taxon>Chlorophyta</taxon>
        <taxon>core chlorophytes</taxon>
        <taxon>Chlorophyceae</taxon>
        <taxon>CS clade</taxon>
        <taxon>Sphaeropleales</taxon>
        <taxon>Selenastraceae</taxon>
        <taxon>Monoraphidium</taxon>
    </lineage>
</organism>
<gene>
    <name evidence="2" type="ORF">MNEG_3822</name>
</gene>
<evidence type="ECO:0000259" key="1">
    <source>
        <dbReference type="Pfam" id="PF12222"/>
    </source>
</evidence>
<reference evidence="2 3" key="1">
    <citation type="journal article" date="2013" name="BMC Genomics">
        <title>Reconstruction of the lipid metabolism for the microalga Monoraphidium neglectum from its genome sequence reveals characteristics suitable for biofuel production.</title>
        <authorList>
            <person name="Bogen C."/>
            <person name="Al-Dilaimi A."/>
            <person name="Albersmeier A."/>
            <person name="Wichmann J."/>
            <person name="Grundmann M."/>
            <person name="Rupp O."/>
            <person name="Lauersen K.J."/>
            <person name="Blifernez-Klassen O."/>
            <person name="Kalinowski J."/>
            <person name="Goesmann A."/>
            <person name="Mussgnug J.H."/>
            <person name="Kruse O."/>
        </authorList>
    </citation>
    <scope>NUCLEOTIDE SEQUENCE [LARGE SCALE GENOMIC DNA]</scope>
    <source>
        <strain evidence="2 3">SAG 48.87</strain>
    </source>
</reference>
<dbReference type="InterPro" id="IPR021102">
    <property type="entry name" value="PNGase_A"/>
</dbReference>
<dbReference type="Pfam" id="PF12222">
    <property type="entry name" value="PNGaseA"/>
    <property type="match status" value="1"/>
</dbReference>
<dbReference type="PANTHER" id="PTHR31104">
    <property type="entry name" value="PEPTIDE-N4-(N-ACETYL-BETA-GLUCOSAMINYL)ASPARAGINE AMIDASE A PROTEIN"/>
    <property type="match status" value="1"/>
</dbReference>
<dbReference type="EMBL" id="KK100719">
    <property type="protein sequence ID" value="KIZ04134.1"/>
    <property type="molecule type" value="Genomic_DNA"/>
</dbReference>